<evidence type="ECO:0000259" key="4">
    <source>
        <dbReference type="PROSITE" id="PS50043"/>
    </source>
</evidence>
<organism evidence="5 6">
    <name type="scientific">Nocardioides aromaticivorans</name>
    <dbReference type="NCBI Taxonomy" id="200618"/>
    <lineage>
        <taxon>Bacteria</taxon>
        <taxon>Bacillati</taxon>
        <taxon>Actinomycetota</taxon>
        <taxon>Actinomycetes</taxon>
        <taxon>Propionibacteriales</taxon>
        <taxon>Nocardioidaceae</taxon>
        <taxon>Nocardioides</taxon>
    </lineage>
</organism>
<evidence type="ECO:0000256" key="3">
    <source>
        <dbReference type="SAM" id="MobiDB-lite"/>
    </source>
</evidence>
<evidence type="ECO:0000256" key="1">
    <source>
        <dbReference type="ARBA" id="ARBA00022741"/>
    </source>
</evidence>
<dbReference type="SUPFAM" id="SSF52540">
    <property type="entry name" value="P-loop containing nucleoside triphosphate hydrolases"/>
    <property type="match status" value="1"/>
</dbReference>
<dbReference type="PANTHER" id="PTHR16305">
    <property type="entry name" value="TESTICULAR SOLUBLE ADENYLYL CYCLASE"/>
    <property type="match status" value="1"/>
</dbReference>
<dbReference type="Pfam" id="PF13191">
    <property type="entry name" value="AAA_16"/>
    <property type="match status" value="1"/>
</dbReference>
<dbReference type="InterPro" id="IPR011990">
    <property type="entry name" value="TPR-like_helical_dom_sf"/>
</dbReference>
<keyword evidence="6" id="KW-1185">Reference proteome</keyword>
<dbReference type="SUPFAM" id="SSF46894">
    <property type="entry name" value="C-terminal effector domain of the bipartite response regulators"/>
    <property type="match status" value="1"/>
</dbReference>
<gene>
    <name evidence="5" type="ORF">CFH99_21415</name>
</gene>
<feature type="region of interest" description="Disordered" evidence="3">
    <location>
        <begin position="22"/>
        <end position="68"/>
    </location>
</feature>
<dbReference type="Proteomes" id="UP000662818">
    <property type="component" value="Chromosome"/>
</dbReference>
<dbReference type="SUPFAM" id="SSF48452">
    <property type="entry name" value="TPR-like"/>
    <property type="match status" value="1"/>
</dbReference>
<name>A0ABX7PR71_9ACTN</name>
<dbReference type="Pfam" id="PF00196">
    <property type="entry name" value="GerE"/>
    <property type="match status" value="1"/>
</dbReference>
<dbReference type="Gene3D" id="1.25.40.10">
    <property type="entry name" value="Tetratricopeptide repeat domain"/>
    <property type="match status" value="1"/>
</dbReference>
<dbReference type="InterPro" id="IPR041664">
    <property type="entry name" value="AAA_16"/>
</dbReference>
<accession>A0ABX7PR71</accession>
<dbReference type="CDD" id="cd06170">
    <property type="entry name" value="LuxR_C_like"/>
    <property type="match status" value="1"/>
</dbReference>
<dbReference type="SMART" id="SM00421">
    <property type="entry name" value="HTH_LUXR"/>
    <property type="match status" value="1"/>
</dbReference>
<evidence type="ECO:0000256" key="2">
    <source>
        <dbReference type="ARBA" id="ARBA00022840"/>
    </source>
</evidence>
<dbReference type="InterPro" id="IPR016032">
    <property type="entry name" value="Sig_transdc_resp-reg_C-effctor"/>
</dbReference>
<dbReference type="InterPro" id="IPR036388">
    <property type="entry name" value="WH-like_DNA-bd_sf"/>
</dbReference>
<dbReference type="PROSITE" id="PS50043">
    <property type="entry name" value="HTH_LUXR_2"/>
    <property type="match status" value="1"/>
</dbReference>
<reference evidence="5 6" key="1">
    <citation type="submission" date="2017-06" db="EMBL/GenBank/DDBJ databases">
        <title>Complete Genome Sequence of the Soil Carbazole-Degrading Bacterium Nocardioides aromaticivorans IC177.</title>
        <authorList>
            <person name="Vejarano F."/>
            <person name="Suzuki-Minakuchi C."/>
            <person name="Ohtsubo Y."/>
            <person name="Tsuda M."/>
            <person name="Okada K."/>
            <person name="Nojiri H."/>
        </authorList>
    </citation>
    <scope>NUCLEOTIDE SEQUENCE [LARGE SCALE GENOMIC DNA]</scope>
    <source>
        <strain evidence="5 6">IC177</strain>
    </source>
</reference>
<evidence type="ECO:0000313" key="5">
    <source>
        <dbReference type="EMBL" id="QSR28185.1"/>
    </source>
</evidence>
<dbReference type="EMBL" id="CP022295">
    <property type="protein sequence ID" value="QSR28185.1"/>
    <property type="molecule type" value="Genomic_DNA"/>
</dbReference>
<dbReference type="InterPro" id="IPR027417">
    <property type="entry name" value="P-loop_NTPase"/>
</dbReference>
<protein>
    <submittedName>
        <fullName evidence="5">LuxR family transcriptional regulator</fullName>
    </submittedName>
</protein>
<dbReference type="Gene3D" id="1.10.10.10">
    <property type="entry name" value="Winged helix-like DNA-binding domain superfamily/Winged helix DNA-binding domain"/>
    <property type="match status" value="1"/>
</dbReference>
<dbReference type="PANTHER" id="PTHR16305:SF35">
    <property type="entry name" value="TRANSCRIPTIONAL ACTIVATOR DOMAIN"/>
    <property type="match status" value="1"/>
</dbReference>
<keyword evidence="2" id="KW-0067">ATP-binding</keyword>
<proteinExistence type="predicted"/>
<feature type="domain" description="HTH luxR-type" evidence="4">
    <location>
        <begin position="1006"/>
        <end position="1071"/>
    </location>
</feature>
<dbReference type="PROSITE" id="PS00622">
    <property type="entry name" value="HTH_LUXR_1"/>
    <property type="match status" value="1"/>
</dbReference>
<sequence length="1074" mass="115596">MCGPTSGDESLRHEQRLLHLRRERLPPPARRQGRRRQPCRTHPVVLAASRGRRRPDRRAPVPLTRHHHHTLTTTLSVPGAMMVPVAAHSSLTMVGRDSELAELSRLVGLASAGRRWQGRPGAVLLSGDAGVGKTRLLIELRDRAKVEGWRVYAGHCLDFGESALPYLPFSEVVGRILDELPEVAQQVASHGAIERLLPGRRVRVGGEPREVGPAVEVPGHDGDRAGLFEAVHALLEAAAAEAPVLLVIEDTHWADQSTRDLIGFLFTRAFTNPVAVVVSYRSDDLHRRHPLRRQVAEWSRIPNVDRLALSPLPEDSVRALVRELAPDGLDERAVASIIDRAEGNAFFVEELVASKQDRDCEDVPGDLADVLLVRLDRLSDEARQVVRVASAAGRRITHDLLAAATDLAPADFDAGVRQAVEMNVLEAGARHYTFRHALLGEAVYDDLLPGERVRLHARYVTALGEAAGRGTAAELARHARRSNDLDRAVEASIEAGDEAMAVGGPDEAADHFQQALELLEDADRAERLGIDSSKIAARTSDALVAGGDAQRACQLLKEHLERTPADTAPLARCRLLSQYAELLTVTENDLDAAALSAEALALAPEGESPMRAKVLIAHARVLANVGREDEAESFATEALGLAERLAMPVLASEVVTTLSGLHVKTVVGTEQEALRAALEAAVARAEQAGALQAELRGRFLLGRSYQDSAEWEVAARWFASGVEAGARAGTPWAPYVMESRWQLASIRLITGAWDEALALTDAVADGAGPVIPLGIIAPSRFSILAARGEDVLDRVRSLRSLWEDEGGVGVFSAGVEIDVNGWRGDAASAIAAYDEVVSVLGRIWQEHFAARVRLSSLTLAAIAAALPSASAAERRALLQRADQLLVDGRTVAERFRSGPGRWGVEGQMWEARLRAEHLRVRWLGGDASSRDELVGAWVDALESVTKLGHVPEEARVRAAYSQILRLVGETAAAAEEAEAARAIADRLRAPLLVSDLGTARPATAGTDSPAARLTARELEILALVAEGRSNGEIGKQLFISTKTVSVHVSNILGKLGAASRTEAAAIARRDDLLP</sequence>
<dbReference type="InterPro" id="IPR000792">
    <property type="entry name" value="Tscrpt_reg_LuxR_C"/>
</dbReference>
<keyword evidence="1" id="KW-0547">Nucleotide-binding</keyword>
<evidence type="ECO:0000313" key="6">
    <source>
        <dbReference type="Proteomes" id="UP000662818"/>
    </source>
</evidence>
<dbReference type="PRINTS" id="PR00038">
    <property type="entry name" value="HTHLUXR"/>
</dbReference>
<dbReference type="Gene3D" id="3.40.50.300">
    <property type="entry name" value="P-loop containing nucleotide triphosphate hydrolases"/>
    <property type="match status" value="1"/>
</dbReference>